<evidence type="ECO:0000313" key="4">
    <source>
        <dbReference type="Proteomes" id="UP000321532"/>
    </source>
</evidence>
<name>A0A512AXF5_9BACT</name>
<evidence type="ECO:0000313" key="3">
    <source>
        <dbReference type="EMBL" id="GEO04197.1"/>
    </source>
</evidence>
<dbReference type="OrthoDB" id="9801888at2"/>
<evidence type="ECO:0000259" key="2">
    <source>
        <dbReference type="Pfam" id="PF08707"/>
    </source>
</evidence>
<dbReference type="Pfam" id="PF08707">
    <property type="entry name" value="PriCT_2"/>
    <property type="match status" value="1"/>
</dbReference>
<dbReference type="Proteomes" id="UP000321532">
    <property type="component" value="Unassembled WGS sequence"/>
</dbReference>
<comment type="caution">
    <text evidence="3">The sequence shown here is derived from an EMBL/GenBank/DDBJ whole genome shotgun (WGS) entry which is preliminary data.</text>
</comment>
<feature type="compositionally biased region" description="Polar residues" evidence="1">
    <location>
        <begin position="1"/>
        <end position="14"/>
    </location>
</feature>
<reference evidence="3 4" key="1">
    <citation type="submission" date="2019-07" db="EMBL/GenBank/DDBJ databases">
        <title>Whole genome shotgun sequence of Adhaeribacter aerolatus NBRC 106133.</title>
        <authorList>
            <person name="Hosoyama A."/>
            <person name="Uohara A."/>
            <person name="Ohji S."/>
            <person name="Ichikawa N."/>
        </authorList>
    </citation>
    <scope>NUCLEOTIDE SEQUENCE [LARGE SCALE GENOMIC DNA]</scope>
    <source>
        <strain evidence="3 4">NBRC 106133</strain>
    </source>
</reference>
<evidence type="ECO:0000256" key="1">
    <source>
        <dbReference type="SAM" id="MobiDB-lite"/>
    </source>
</evidence>
<dbReference type="GO" id="GO:0016817">
    <property type="term" value="F:hydrolase activity, acting on acid anhydrides"/>
    <property type="evidence" value="ECO:0007669"/>
    <property type="project" value="InterPro"/>
</dbReference>
<dbReference type="EMBL" id="BJYS01000012">
    <property type="protein sequence ID" value="GEO04197.1"/>
    <property type="molecule type" value="Genomic_DNA"/>
</dbReference>
<feature type="domain" description="Primase C-terminal 2" evidence="2">
    <location>
        <begin position="63"/>
        <end position="125"/>
    </location>
</feature>
<accession>A0A512AXF5</accession>
<dbReference type="InterPro" id="IPR014819">
    <property type="entry name" value="PriCT_2"/>
</dbReference>
<dbReference type="RefSeq" id="WP_146897464.1">
    <property type="nucleotide sequence ID" value="NZ_BJYS01000012.1"/>
</dbReference>
<sequence length="692" mass="79104">MSSEFTQPFRSTAGSWKGEEKSKPLTDFIRNPLRAAATAYQTIFELDHAQDLAKELAAKGISITQGYDKWLKIGLALAGFEEAGREIFHLISQINTNYVPKECDKQFDDCLSRYEPANDTKANFFHACREAGLDVNPRFEGREEEGPAQRQATTTSPSRLDPHIIRTIPYRAYKLYCDGKSLQEAVKTISSEKTILPDIVEDVIRPIFDNIDTSNEKFWNKGPQRVIIDKSKCLDFAVESGFYQLKGATGKVLFRVRQKVVEQVDRVELKHTFLDYIDSLPPAFDGILKSTLRAAWLSESSRICDNTFLENLPFLKKPFLKDNASTCYRFYLNGFVGITKSSINLKSYDELPGYIRQSQIIQRQFVSIEEKEVKEKSEYYQFCKKVVSGDEERFQVLIHAQGYLTHQFNPRTTPVAIILYDKEGRAGKGIIGQALSHINSVLKIDGRNADINNRFMLQRYTQGIGIIHIDDADPKRFPFGRFLTWLTEGFEVEQKNKGSVFVPFAEAPKFYITSNYVFEGTTASHAGRRVEIELDAFYSLSFTPAMDFGHLLFDDWDEEQWQLFDNTMLLFCQYYLTNGILRYKSVNMLREKLIQATCEDFVRWAEENLSDLAVGTAIDKTARWQEFRKSSSLTDRELPQSTFTRWLKTYLNGLGYGTKDGKSRGVHPRFEALIITGMPASGADKTSPSFDI</sequence>
<keyword evidence="4" id="KW-1185">Reference proteome</keyword>
<gene>
    <name evidence="3" type="ORF">AAE02nite_18610</name>
</gene>
<protein>
    <recommendedName>
        <fullName evidence="2">Primase C-terminal 2 domain-containing protein</fullName>
    </recommendedName>
</protein>
<feature type="region of interest" description="Disordered" evidence="1">
    <location>
        <begin position="139"/>
        <end position="159"/>
    </location>
</feature>
<organism evidence="3 4">
    <name type="scientific">Adhaeribacter aerolatus</name>
    <dbReference type="NCBI Taxonomy" id="670289"/>
    <lineage>
        <taxon>Bacteria</taxon>
        <taxon>Pseudomonadati</taxon>
        <taxon>Bacteroidota</taxon>
        <taxon>Cytophagia</taxon>
        <taxon>Cytophagales</taxon>
        <taxon>Hymenobacteraceae</taxon>
        <taxon>Adhaeribacter</taxon>
    </lineage>
</organism>
<feature type="region of interest" description="Disordered" evidence="1">
    <location>
        <begin position="1"/>
        <end position="20"/>
    </location>
</feature>
<dbReference type="AlphaFoldDB" id="A0A512AXF5"/>
<proteinExistence type="predicted"/>